<dbReference type="Proteomes" id="UP000290189">
    <property type="component" value="Unassembled WGS sequence"/>
</dbReference>
<dbReference type="EMBL" id="OVEO01000010">
    <property type="protein sequence ID" value="SPQ98637.1"/>
    <property type="molecule type" value="Genomic_DNA"/>
</dbReference>
<organism evidence="1 2">
    <name type="scientific">Plasmodiophora brassicae</name>
    <name type="common">Clubroot disease agent</name>
    <dbReference type="NCBI Taxonomy" id="37360"/>
    <lineage>
        <taxon>Eukaryota</taxon>
        <taxon>Sar</taxon>
        <taxon>Rhizaria</taxon>
        <taxon>Endomyxa</taxon>
        <taxon>Phytomyxea</taxon>
        <taxon>Plasmodiophorida</taxon>
        <taxon>Plasmodiophoridae</taxon>
        <taxon>Plasmodiophora</taxon>
    </lineage>
</organism>
<evidence type="ECO:0000313" key="1">
    <source>
        <dbReference type="EMBL" id="SPQ98637.1"/>
    </source>
</evidence>
<proteinExistence type="predicted"/>
<dbReference type="AlphaFoldDB" id="A0A3P3YEM7"/>
<keyword evidence="1" id="KW-0496">Mitochondrion</keyword>
<reference evidence="1 2" key="1">
    <citation type="submission" date="2018-03" db="EMBL/GenBank/DDBJ databases">
        <authorList>
            <person name="Fogelqvist J."/>
        </authorList>
    </citation>
    <scope>NUCLEOTIDE SEQUENCE [LARGE SCALE GENOMIC DNA]</scope>
</reference>
<gene>
    <name evidence="1" type="ORF">PLBR_LOCUS5852</name>
</gene>
<evidence type="ECO:0000313" key="2">
    <source>
        <dbReference type="Proteomes" id="UP000290189"/>
    </source>
</evidence>
<accession>A0A3P3YEM7</accession>
<geneLocation type="mitochondrion" evidence="1"/>
<protein>
    <submittedName>
        <fullName evidence="1">Uncharacterized protein</fullName>
    </submittedName>
</protein>
<sequence>MSTPFDAMPREVNFPDTSAMFRRDDAEPDALDTLVKGLGPIALVDDAVDRPTATPTSMADLYSGAMVDDDDDTGTATMTDVSLDCQRPLTASTIMNALLTAEPVPSSPLPPVSPIPSASPRTLALPAFSSPVPLPGSTASYWRQRIELGECRSRLTVASCMSPVMPGHTRGRVDVKRPHSPM</sequence>
<name>A0A3P3YEM7_PLABS</name>